<evidence type="ECO:0000259" key="2">
    <source>
        <dbReference type="Pfam" id="PF01266"/>
    </source>
</evidence>
<dbReference type="Pfam" id="PF01266">
    <property type="entry name" value="DAO"/>
    <property type="match status" value="1"/>
</dbReference>
<dbReference type="SUPFAM" id="SSF51905">
    <property type="entry name" value="FAD/NAD(P)-binding domain"/>
    <property type="match status" value="1"/>
</dbReference>
<dbReference type="PANTHER" id="PTHR13847">
    <property type="entry name" value="SARCOSINE DEHYDROGENASE-RELATED"/>
    <property type="match status" value="1"/>
</dbReference>
<dbReference type="Proteomes" id="UP000243106">
    <property type="component" value="Unassembled WGS sequence"/>
</dbReference>
<gene>
    <name evidence="3" type="ORF">SAMN05421853_102406</name>
</gene>
<dbReference type="GO" id="GO:0005737">
    <property type="term" value="C:cytoplasm"/>
    <property type="evidence" value="ECO:0007669"/>
    <property type="project" value="TreeGrafter"/>
</dbReference>
<evidence type="ECO:0000313" key="4">
    <source>
        <dbReference type="Proteomes" id="UP000243106"/>
    </source>
</evidence>
<dbReference type="Gene3D" id="3.50.50.60">
    <property type="entry name" value="FAD/NAD(P)-binding domain"/>
    <property type="match status" value="2"/>
</dbReference>
<organism evidence="3 4">
    <name type="scientific">Roseivivax halotolerans</name>
    <dbReference type="NCBI Taxonomy" id="93684"/>
    <lineage>
        <taxon>Bacteria</taxon>
        <taxon>Pseudomonadati</taxon>
        <taxon>Pseudomonadota</taxon>
        <taxon>Alphaproteobacteria</taxon>
        <taxon>Rhodobacterales</taxon>
        <taxon>Roseobacteraceae</taxon>
        <taxon>Roseivivax</taxon>
    </lineage>
</organism>
<evidence type="ECO:0000313" key="3">
    <source>
        <dbReference type="EMBL" id="SFQ20127.1"/>
    </source>
</evidence>
<dbReference type="Gene3D" id="3.30.9.10">
    <property type="entry name" value="D-Amino Acid Oxidase, subunit A, domain 2"/>
    <property type="match status" value="1"/>
</dbReference>
<feature type="domain" description="FAD dependent oxidoreductase" evidence="2">
    <location>
        <begin position="2"/>
        <end position="390"/>
    </location>
</feature>
<dbReference type="STRING" id="93684.SAMN05421853_102406"/>
<evidence type="ECO:0000256" key="1">
    <source>
        <dbReference type="ARBA" id="ARBA00023002"/>
    </source>
</evidence>
<keyword evidence="1" id="KW-0560">Oxidoreductase</keyword>
<dbReference type="GO" id="GO:0016491">
    <property type="term" value="F:oxidoreductase activity"/>
    <property type="evidence" value="ECO:0007669"/>
    <property type="project" value="UniProtKB-KW"/>
</dbReference>
<dbReference type="InterPro" id="IPR006076">
    <property type="entry name" value="FAD-dep_OxRdtase"/>
</dbReference>
<dbReference type="PANTHER" id="PTHR13847:SF289">
    <property type="entry name" value="GLYCINE OXIDASE"/>
    <property type="match status" value="1"/>
</dbReference>
<dbReference type="InterPro" id="IPR036188">
    <property type="entry name" value="FAD/NAD-bd_sf"/>
</dbReference>
<accession>A0A1I5WKN4</accession>
<dbReference type="RefSeq" id="WP_093009660.1">
    <property type="nucleotide sequence ID" value="NZ_FOXV01000002.1"/>
</dbReference>
<dbReference type="AlphaFoldDB" id="A0A1I5WKN4"/>
<name>A0A1I5WKN4_9RHOB</name>
<reference evidence="4" key="1">
    <citation type="submission" date="2016-10" db="EMBL/GenBank/DDBJ databases">
        <authorList>
            <person name="Varghese N."/>
            <person name="Submissions S."/>
        </authorList>
    </citation>
    <scope>NUCLEOTIDE SEQUENCE [LARGE SCALE GENOMIC DNA]</scope>
    <source>
        <strain evidence="4">JCM 10271</strain>
    </source>
</reference>
<keyword evidence="4" id="KW-1185">Reference proteome</keyword>
<dbReference type="EMBL" id="FOXV01000002">
    <property type="protein sequence ID" value="SFQ20127.1"/>
    <property type="molecule type" value="Genomic_DNA"/>
</dbReference>
<protein>
    <submittedName>
        <fullName evidence="3">D-amino-acid dehydrogenase</fullName>
    </submittedName>
</protein>
<dbReference type="SUPFAM" id="SSF54373">
    <property type="entry name" value="FAD-linked reductases, C-terminal domain"/>
    <property type="match status" value="1"/>
</dbReference>
<proteinExistence type="predicted"/>
<sequence>MRVAVIGAGIVGVSSAIWLRRLGADVTLIERGDPGAAASWGNAGVLAASAVRPSLDAAAIRRAPGMLLDRDAPLFLRWAYLPKVLPWLLRAARHAGQAEVARIGAALETLVTDAVESHEALAKGTRAEAFLRRSDYVYAYQDMRAYTADAAALAIKARAGFPHERIEGRAVQEYDPALGPGIGCLAVMKDHGFIADPGAYVSALAQTFEAEGGMLWRAKAQHLVLEDGKVHGVIADGETRAYERVVVAAGLGSRALLAEAGLDLPLETERGYHLQLSDTAGGPRQPTMVASGQFVATPMTDGTRLAGILEFGGTEAGPSRAPFGLLRRQAAKAFPNLALGTAREWMGHRPALPDSLPLLGEIGQSGLWGAVGHHHVGLTAGPKTGRLLAEALMGRRPNVDLAPYAARRFGHG</sequence>